<evidence type="ECO:0000256" key="7">
    <source>
        <dbReference type="ARBA" id="ARBA00022764"/>
    </source>
</evidence>
<gene>
    <name evidence="10 11" type="primary">lolA</name>
    <name evidence="11" type="ORF">GH975_04580</name>
</gene>
<dbReference type="GO" id="GO:0042953">
    <property type="term" value="P:lipoprotein transport"/>
    <property type="evidence" value="ECO:0007669"/>
    <property type="project" value="InterPro"/>
</dbReference>
<proteinExistence type="inferred from homology"/>
<keyword evidence="8 10" id="KW-0653">Protein transport</keyword>
<protein>
    <recommendedName>
        <fullName evidence="4 10">Outer-membrane lipoprotein carrier protein</fullName>
    </recommendedName>
</protein>
<evidence type="ECO:0000256" key="8">
    <source>
        <dbReference type="ARBA" id="ARBA00022927"/>
    </source>
</evidence>
<comment type="similarity">
    <text evidence="2 10">Belongs to the LolA family.</text>
</comment>
<evidence type="ECO:0000256" key="1">
    <source>
        <dbReference type="ARBA" id="ARBA00004418"/>
    </source>
</evidence>
<organism evidence="11 12">
    <name type="scientific">Litorivicinus lipolyticus</name>
    <dbReference type="NCBI Taxonomy" id="418701"/>
    <lineage>
        <taxon>Bacteria</taxon>
        <taxon>Pseudomonadati</taxon>
        <taxon>Pseudomonadota</taxon>
        <taxon>Gammaproteobacteria</taxon>
        <taxon>Oceanospirillales</taxon>
        <taxon>Litorivicinaceae</taxon>
        <taxon>Litorivicinus</taxon>
    </lineage>
</organism>
<dbReference type="RefSeq" id="WP_153713393.1">
    <property type="nucleotide sequence ID" value="NZ_CP045871.1"/>
</dbReference>
<keyword evidence="5 10" id="KW-0813">Transport</keyword>
<dbReference type="NCBIfam" id="TIGR00547">
    <property type="entry name" value="lolA"/>
    <property type="match status" value="1"/>
</dbReference>
<comment type="subcellular location">
    <subcellularLocation>
        <location evidence="1 10">Periplasm</location>
    </subcellularLocation>
</comment>
<evidence type="ECO:0000313" key="12">
    <source>
        <dbReference type="Proteomes" id="UP000388235"/>
    </source>
</evidence>
<dbReference type="Gene3D" id="2.50.20.10">
    <property type="entry name" value="Lipoprotein localisation LolA/LolB/LppX"/>
    <property type="match status" value="1"/>
</dbReference>
<dbReference type="GO" id="GO:0044874">
    <property type="term" value="P:lipoprotein localization to outer membrane"/>
    <property type="evidence" value="ECO:0007669"/>
    <property type="project" value="UniProtKB-UniRule"/>
</dbReference>
<evidence type="ECO:0000256" key="3">
    <source>
        <dbReference type="ARBA" id="ARBA00011245"/>
    </source>
</evidence>
<dbReference type="HAMAP" id="MF_00240">
    <property type="entry name" value="LolA"/>
    <property type="match status" value="1"/>
</dbReference>
<dbReference type="Pfam" id="PF03548">
    <property type="entry name" value="LolA"/>
    <property type="match status" value="1"/>
</dbReference>
<dbReference type="GO" id="GO:0030288">
    <property type="term" value="C:outer membrane-bounded periplasmic space"/>
    <property type="evidence" value="ECO:0007669"/>
    <property type="project" value="TreeGrafter"/>
</dbReference>
<evidence type="ECO:0000256" key="5">
    <source>
        <dbReference type="ARBA" id="ARBA00022448"/>
    </source>
</evidence>
<dbReference type="OrthoDB" id="9787361at2"/>
<dbReference type="Proteomes" id="UP000388235">
    <property type="component" value="Chromosome"/>
</dbReference>
<accession>A0A5Q2Q6J9</accession>
<keyword evidence="12" id="KW-1185">Reference proteome</keyword>
<evidence type="ECO:0000256" key="10">
    <source>
        <dbReference type="HAMAP-Rule" id="MF_00240"/>
    </source>
</evidence>
<evidence type="ECO:0000256" key="6">
    <source>
        <dbReference type="ARBA" id="ARBA00022729"/>
    </source>
</evidence>
<sequence precursor="true">MTRALWLVCWLWAGPAWADAAVALDQRLGAITTLSASFTQLARDAGGRQIQSVPGSMALKRPNLLAWQTQDPIPQRIVSDGQSLWIYDVDLEQVTREPASSLLNTPAGLLLNLDSSALSERFEVSQSQVREGIDSFTLIPLDEQIYQMIVIEFAGALPVLLGVLDSTGQQTRITLREVQLNRDIDDARFEFTPSADVDLIDAR</sequence>
<keyword evidence="6 10" id="KW-0732">Signal</keyword>
<evidence type="ECO:0000256" key="2">
    <source>
        <dbReference type="ARBA" id="ARBA00007615"/>
    </source>
</evidence>
<keyword evidence="7 10" id="KW-0574">Periplasm</keyword>
<keyword evidence="11" id="KW-0449">Lipoprotein</keyword>
<dbReference type="InterPro" id="IPR029046">
    <property type="entry name" value="LolA/LolB/LppX"/>
</dbReference>
<dbReference type="AlphaFoldDB" id="A0A5Q2Q6J9"/>
<feature type="chain" id="PRO_5024520518" description="Outer-membrane lipoprotein carrier protein" evidence="10">
    <location>
        <begin position="19"/>
        <end position="203"/>
    </location>
</feature>
<dbReference type="PANTHER" id="PTHR35869">
    <property type="entry name" value="OUTER-MEMBRANE LIPOPROTEIN CARRIER PROTEIN"/>
    <property type="match status" value="1"/>
</dbReference>
<evidence type="ECO:0000313" key="11">
    <source>
        <dbReference type="EMBL" id="QGG79889.1"/>
    </source>
</evidence>
<feature type="signal peptide" evidence="10">
    <location>
        <begin position="1"/>
        <end position="18"/>
    </location>
</feature>
<dbReference type="CDD" id="cd16325">
    <property type="entry name" value="LolA"/>
    <property type="match status" value="1"/>
</dbReference>
<reference evidence="11 12" key="1">
    <citation type="submission" date="2019-11" db="EMBL/GenBank/DDBJ databases">
        <authorList>
            <person name="Khan S.A."/>
            <person name="Jeon C.O."/>
            <person name="Chun B.H."/>
        </authorList>
    </citation>
    <scope>NUCLEOTIDE SEQUENCE [LARGE SCALE GENOMIC DNA]</scope>
    <source>
        <strain evidence="11 12">IMCC 1097</strain>
    </source>
</reference>
<dbReference type="KEGG" id="llp:GH975_04580"/>
<dbReference type="EMBL" id="CP045871">
    <property type="protein sequence ID" value="QGG79889.1"/>
    <property type="molecule type" value="Genomic_DNA"/>
</dbReference>
<keyword evidence="9 10" id="KW-0143">Chaperone</keyword>
<comment type="function">
    <text evidence="10">Participates in the translocation of lipoproteins from the inner membrane to the outer membrane. Only forms a complex with a lipoprotein if the residue after the N-terminal Cys is not an aspartate (The Asp acts as a targeting signal to indicate that the lipoprotein should stay in the inner membrane).</text>
</comment>
<evidence type="ECO:0000256" key="4">
    <source>
        <dbReference type="ARBA" id="ARBA00014035"/>
    </source>
</evidence>
<dbReference type="InterPro" id="IPR018323">
    <property type="entry name" value="OM_lipoprot_carrier_LolA_Pbac"/>
</dbReference>
<dbReference type="InterPro" id="IPR004564">
    <property type="entry name" value="OM_lipoprot_carrier_LolA-like"/>
</dbReference>
<dbReference type="PANTHER" id="PTHR35869:SF1">
    <property type="entry name" value="OUTER-MEMBRANE LIPOPROTEIN CARRIER PROTEIN"/>
    <property type="match status" value="1"/>
</dbReference>
<comment type="subunit">
    <text evidence="3 10">Monomer.</text>
</comment>
<name>A0A5Q2Q6J9_9GAMM</name>
<evidence type="ECO:0000256" key="9">
    <source>
        <dbReference type="ARBA" id="ARBA00023186"/>
    </source>
</evidence>
<dbReference type="SUPFAM" id="SSF89392">
    <property type="entry name" value="Prokaryotic lipoproteins and lipoprotein localization factors"/>
    <property type="match status" value="1"/>
</dbReference>